<keyword evidence="5" id="KW-1185">Reference proteome</keyword>
<dbReference type="InterPro" id="IPR050595">
    <property type="entry name" value="Bact_response_regulator"/>
</dbReference>
<comment type="caution">
    <text evidence="4">The sequence shown here is derived from an EMBL/GenBank/DDBJ whole genome shotgun (WGS) entry which is preliminary data.</text>
</comment>
<feature type="domain" description="Response regulatory" evidence="3">
    <location>
        <begin position="3"/>
        <end position="113"/>
    </location>
</feature>
<dbReference type="InterPro" id="IPR001789">
    <property type="entry name" value="Sig_transdc_resp-reg_receiver"/>
</dbReference>
<dbReference type="InterPro" id="IPR011006">
    <property type="entry name" value="CheY-like_superfamily"/>
</dbReference>
<accession>A0ABT2AKA9</accession>
<proteinExistence type="predicted"/>
<sequence length="122" mass="13018">MRHVLLVDDEEAILYVFRKYLERAGFAVSTAANAHDAIALFGSGHVDALVTDQRMPGMTGDMLVQRLRSVRPGLPAVIVTAYAAECSPDLRNVPVLNKPVPPADLVAAVERALSLAAKDAPA</sequence>
<dbReference type="RefSeq" id="WP_258827712.1">
    <property type="nucleotide sequence ID" value="NZ_JANUHA010000005.1"/>
</dbReference>
<dbReference type="EMBL" id="JANUHA010000005">
    <property type="protein sequence ID" value="MCS0596679.1"/>
    <property type="molecule type" value="Genomic_DNA"/>
</dbReference>
<dbReference type="PROSITE" id="PS50110">
    <property type="entry name" value="RESPONSE_REGULATORY"/>
    <property type="match status" value="1"/>
</dbReference>
<evidence type="ECO:0000313" key="5">
    <source>
        <dbReference type="Proteomes" id="UP001206572"/>
    </source>
</evidence>
<name>A0ABT2AKA9_9BURK</name>
<dbReference type="SUPFAM" id="SSF52172">
    <property type="entry name" value="CheY-like"/>
    <property type="match status" value="1"/>
</dbReference>
<reference evidence="4 5" key="1">
    <citation type="submission" date="2022-08" db="EMBL/GenBank/DDBJ databases">
        <title>Reclassification of Massilia species as members of the genera Telluria, Duganella, Pseudoduganella, Mokoshia gen. nov. and Zemynaea gen. nov. using orthogonal and non-orthogonal genome-based approaches.</title>
        <authorList>
            <person name="Bowman J.P."/>
        </authorList>
    </citation>
    <scope>NUCLEOTIDE SEQUENCE [LARGE SCALE GENOMIC DNA]</scope>
    <source>
        <strain evidence="4 5">JCM 31661</strain>
    </source>
</reference>
<evidence type="ECO:0000259" key="3">
    <source>
        <dbReference type="PROSITE" id="PS50110"/>
    </source>
</evidence>
<evidence type="ECO:0000313" key="4">
    <source>
        <dbReference type="EMBL" id="MCS0596679.1"/>
    </source>
</evidence>
<dbReference type="Proteomes" id="UP001206572">
    <property type="component" value="Unassembled WGS sequence"/>
</dbReference>
<dbReference type="Gene3D" id="3.40.50.2300">
    <property type="match status" value="1"/>
</dbReference>
<dbReference type="PANTHER" id="PTHR44591">
    <property type="entry name" value="STRESS RESPONSE REGULATOR PROTEIN 1"/>
    <property type="match status" value="1"/>
</dbReference>
<keyword evidence="1 2" id="KW-0597">Phosphoprotein</keyword>
<protein>
    <submittedName>
        <fullName evidence="4">Response regulator</fullName>
    </submittedName>
</protein>
<dbReference type="Pfam" id="PF00072">
    <property type="entry name" value="Response_reg"/>
    <property type="match status" value="1"/>
</dbReference>
<evidence type="ECO:0000256" key="2">
    <source>
        <dbReference type="PROSITE-ProRule" id="PRU00169"/>
    </source>
</evidence>
<dbReference type="PANTHER" id="PTHR44591:SF21">
    <property type="entry name" value="TWO-COMPONENT RESPONSE REGULATOR"/>
    <property type="match status" value="1"/>
</dbReference>
<feature type="modified residue" description="4-aspartylphosphate" evidence="2">
    <location>
        <position position="52"/>
    </location>
</feature>
<evidence type="ECO:0000256" key="1">
    <source>
        <dbReference type="ARBA" id="ARBA00022553"/>
    </source>
</evidence>
<dbReference type="SMART" id="SM00448">
    <property type="entry name" value="REC"/>
    <property type="match status" value="1"/>
</dbReference>
<organism evidence="4 5">
    <name type="scientific">Massilia agri</name>
    <dbReference type="NCBI Taxonomy" id="1886785"/>
    <lineage>
        <taxon>Bacteria</taxon>
        <taxon>Pseudomonadati</taxon>
        <taxon>Pseudomonadota</taxon>
        <taxon>Betaproteobacteria</taxon>
        <taxon>Burkholderiales</taxon>
        <taxon>Oxalobacteraceae</taxon>
        <taxon>Telluria group</taxon>
        <taxon>Massilia</taxon>
    </lineage>
</organism>
<gene>
    <name evidence="4" type="ORF">NX780_09970</name>
</gene>
<dbReference type="CDD" id="cd00156">
    <property type="entry name" value="REC"/>
    <property type="match status" value="1"/>
</dbReference>